<sequence>MKALLLLVTCSTLFLTACNDTETGTEVVTPPQQQEVELPKTPDVEPTPDPIQPPESEKPPLPPVDTPPVFPPKAEPEPEPGPEKQPDENTTQQPDQTQDKQPDEDTKQQPDQNQDKQPEPPVVAPDPTPVSVPPSAFTLTAPTSVNGKTFLFQWQDSQNADEYTLCRKNTTATDNCDVLSTGLTETNKQVELHSLLSTNETYFVVASNKDGDQKSNEVSIEPSALLNAIGLLKASNTDSNDNYGNAVAVSNDGSTIAVSAFKESGIVNDPTANSAALSGAVYVYRKTNGIWNEVAYLKASNADDKDEFGYAIALSGDGNTLAVSTINEASSATGIDGNQLDNLAPASGAVYLYVNSGPSWQSQAYIKSSNSNLVDSFGFSVSLDSDGTTLLVGAPGESSSAQSINGDETDNTGSLSGAAYVFELQNNQWAQTAYLKSTNSDKLDSFGYDVSLSDDGLTAVVGSPGEDSNAISVNGNEMDNSSDNSGAAYVFVHNGATWAQDSYLKSSNSDSEDQFGHSVDVNSDGTVIAIGAFNEASDSEINGNESDSSASGAGAAYLFYKLQAGWQQEDYIKAVNSDASDHFGSDVQLSSNGKALVVGAPNEASSSQGLDGDVQLNDTSAAGAVYLFTDVEGTWRQTEYIKSRNTDAGDGFGSAIAISGDGNTLIVGAKDEASDGSDFNDNSSSGSGAAYIY</sequence>
<evidence type="ECO:0000256" key="4">
    <source>
        <dbReference type="SAM" id="MobiDB-lite"/>
    </source>
</evidence>
<dbReference type="InterPro" id="IPR028994">
    <property type="entry name" value="Integrin_alpha_N"/>
</dbReference>
<dbReference type="SUPFAM" id="SSF50965">
    <property type="entry name" value="Galactose oxidase, central domain"/>
    <property type="match status" value="1"/>
</dbReference>
<dbReference type="InterPro" id="IPR013517">
    <property type="entry name" value="FG-GAP"/>
</dbReference>
<dbReference type="EMBL" id="JPRD01000055">
    <property type="protein sequence ID" value="KIF50247.1"/>
    <property type="molecule type" value="Genomic_DNA"/>
</dbReference>
<dbReference type="PANTHER" id="PTHR36220:SF1">
    <property type="entry name" value="GAMMA TUBULIN COMPLEX COMPONENT C-TERMINAL DOMAIN-CONTAINING PROTEIN"/>
    <property type="match status" value="1"/>
</dbReference>
<feature type="compositionally biased region" description="Polar residues" evidence="4">
    <location>
        <begin position="24"/>
        <end position="35"/>
    </location>
</feature>
<feature type="chain" id="PRO_5002140937" evidence="5">
    <location>
        <begin position="18"/>
        <end position="693"/>
    </location>
</feature>
<evidence type="ECO:0000313" key="6">
    <source>
        <dbReference type="EMBL" id="KIF50247.1"/>
    </source>
</evidence>
<dbReference type="InterPro" id="IPR011043">
    <property type="entry name" value="Gal_Oxase/kelch_b-propeller"/>
</dbReference>
<dbReference type="Proteomes" id="UP000031586">
    <property type="component" value="Unassembled WGS sequence"/>
</dbReference>
<reference evidence="6 7" key="1">
    <citation type="submission" date="2014-07" db="EMBL/GenBank/DDBJ databases">
        <title>Unique and conserved regions in Vibrio harveyi and related species in comparison with the shrimp pathogen Vibrio harveyi CAIM 1792.</title>
        <authorList>
            <person name="Espinoza-Valles I."/>
            <person name="Vora G."/>
            <person name="Leekitcharoenphon P."/>
            <person name="Ussery D."/>
            <person name="Hoj L."/>
            <person name="Gomez-Gil B."/>
        </authorList>
    </citation>
    <scope>NUCLEOTIDE SEQUENCE [LARGE SCALE GENOMIC DNA]</scope>
    <source>
        <strain evidence="7">CAIM 1854 / LMG 25443</strain>
    </source>
</reference>
<evidence type="ECO:0000256" key="2">
    <source>
        <dbReference type="ARBA" id="ARBA00022737"/>
    </source>
</evidence>
<dbReference type="AlphaFoldDB" id="A0A0C1W1B8"/>
<feature type="compositionally biased region" description="Pro residues" evidence="4">
    <location>
        <begin position="45"/>
        <end position="73"/>
    </location>
</feature>
<dbReference type="GO" id="GO:0007229">
    <property type="term" value="P:integrin-mediated signaling pathway"/>
    <property type="evidence" value="ECO:0007669"/>
    <property type="project" value="UniProtKB-KW"/>
</dbReference>
<dbReference type="RefSeq" id="WP_020197074.1">
    <property type="nucleotide sequence ID" value="NZ_BAOH01000100.1"/>
</dbReference>
<protein>
    <submittedName>
        <fullName evidence="6">Integrin</fullName>
    </submittedName>
</protein>
<proteinExistence type="predicted"/>
<feature type="region of interest" description="Disordered" evidence="4">
    <location>
        <begin position="24"/>
        <end position="137"/>
    </location>
</feature>
<feature type="signal peptide" evidence="5">
    <location>
        <begin position="1"/>
        <end position="17"/>
    </location>
</feature>
<evidence type="ECO:0000256" key="3">
    <source>
        <dbReference type="ARBA" id="ARBA00023180"/>
    </source>
</evidence>
<evidence type="ECO:0000313" key="7">
    <source>
        <dbReference type="Proteomes" id="UP000031586"/>
    </source>
</evidence>
<evidence type="ECO:0000256" key="5">
    <source>
        <dbReference type="SAM" id="SignalP"/>
    </source>
</evidence>
<dbReference type="PANTHER" id="PTHR36220">
    <property type="entry name" value="UNNAMED PRODUCT"/>
    <property type="match status" value="1"/>
</dbReference>
<comment type="caution">
    <text evidence="6">The sequence shown here is derived from an EMBL/GenBank/DDBJ whole genome shotgun (WGS) entry which is preliminary data.</text>
</comment>
<dbReference type="SMART" id="SM00191">
    <property type="entry name" value="Int_alpha"/>
    <property type="match status" value="5"/>
</dbReference>
<name>A0A0C1W1B8_9VIBR</name>
<feature type="compositionally biased region" description="Low complexity" evidence="4">
    <location>
        <begin position="676"/>
        <end position="693"/>
    </location>
</feature>
<keyword evidence="3" id="KW-0325">Glycoprotein</keyword>
<organism evidence="6 7">
    <name type="scientific">Vibrio owensii CAIM 1854 = LMG 25443</name>
    <dbReference type="NCBI Taxonomy" id="1229493"/>
    <lineage>
        <taxon>Bacteria</taxon>
        <taxon>Pseudomonadati</taxon>
        <taxon>Pseudomonadota</taxon>
        <taxon>Gammaproteobacteria</taxon>
        <taxon>Vibrionales</taxon>
        <taxon>Vibrionaceae</taxon>
        <taxon>Vibrio</taxon>
    </lineage>
</organism>
<feature type="compositionally biased region" description="Basic and acidic residues" evidence="4">
    <location>
        <begin position="97"/>
        <end position="118"/>
    </location>
</feature>
<evidence type="ECO:0000256" key="1">
    <source>
        <dbReference type="ARBA" id="ARBA00022729"/>
    </source>
</evidence>
<dbReference type="Pfam" id="PF14312">
    <property type="entry name" value="FG-GAP_2"/>
    <property type="match status" value="6"/>
</dbReference>
<keyword evidence="1 5" id="KW-0732">Signal</keyword>
<dbReference type="Gene3D" id="2.130.10.130">
    <property type="entry name" value="Integrin alpha, N-terminal"/>
    <property type="match status" value="3"/>
</dbReference>
<feature type="compositionally biased region" description="Pro residues" evidence="4">
    <location>
        <begin position="119"/>
        <end position="132"/>
    </location>
</feature>
<accession>A0A0C1W1B8</accession>
<dbReference type="PATRIC" id="fig|1229493.5.peg.4716"/>
<gene>
    <name evidence="6" type="ORF">H735_25710</name>
</gene>
<dbReference type="PROSITE" id="PS51257">
    <property type="entry name" value="PROKAR_LIPOPROTEIN"/>
    <property type="match status" value="1"/>
</dbReference>
<feature type="region of interest" description="Disordered" evidence="4">
    <location>
        <begin position="671"/>
        <end position="693"/>
    </location>
</feature>
<keyword evidence="6" id="KW-0401">Integrin</keyword>
<dbReference type="InterPro" id="IPR013519">
    <property type="entry name" value="Int_alpha_beta-p"/>
</dbReference>
<keyword evidence="2" id="KW-0677">Repeat</keyword>